<gene>
    <name evidence="2" type="ORF">BN46_0215</name>
    <name evidence="3" type="ORF">HMPREF9719_00320</name>
</gene>
<comment type="caution">
    <text evidence="2">The sequence shown here is derived from an EMBL/GenBank/DDBJ whole genome shotgun (WGS) entry which is preliminary data.</text>
</comment>
<dbReference type="eggNOG" id="COG1579">
    <property type="taxonomic scope" value="Bacteria"/>
</dbReference>
<dbReference type="EMBL" id="CAJZ01000028">
    <property type="protein sequence ID" value="CCI82963.1"/>
    <property type="molecule type" value="Genomic_DNA"/>
</dbReference>
<dbReference type="AlphaFoldDB" id="I7IWI1"/>
<organism evidence="2 5">
    <name type="scientific">Corynebacterium otitidis ATCC 51513</name>
    <dbReference type="NCBI Taxonomy" id="883169"/>
    <lineage>
        <taxon>Bacteria</taxon>
        <taxon>Bacillati</taxon>
        <taxon>Actinomycetota</taxon>
        <taxon>Actinomycetes</taxon>
        <taxon>Mycobacteriales</taxon>
        <taxon>Corynebacteriaceae</taxon>
        <taxon>Corynebacterium</taxon>
    </lineage>
</organism>
<reference evidence="2 5" key="1">
    <citation type="journal article" date="2012" name="J. Bacteriol.">
        <title>Draft Genome Sequence of Turicella otitidis ATCC 51513, Isolated from Middle Ear Fluid from a Child with Otitis Media.</title>
        <authorList>
            <person name="Brinkrolf K."/>
            <person name="Schneider J."/>
            <person name="Knecht M."/>
            <person name="Ruckert C."/>
            <person name="Tauch A."/>
        </authorList>
    </citation>
    <scope>NUCLEOTIDE SEQUENCE [LARGE SCALE GENOMIC DNA]</scope>
    <source>
        <strain evidence="2 5">ATCC 51513</strain>
    </source>
</reference>
<evidence type="ECO:0000256" key="1">
    <source>
        <dbReference type="SAM" id="Coils"/>
    </source>
</evidence>
<proteinExistence type="predicted"/>
<dbReference type="RefSeq" id="WP_004600210.1">
    <property type="nucleotide sequence ID" value="NZ_HF541865.1"/>
</dbReference>
<dbReference type="EMBL" id="AHAE01000020">
    <property type="protein sequence ID" value="EJZ82739.1"/>
    <property type="molecule type" value="Genomic_DNA"/>
</dbReference>
<dbReference type="OrthoDB" id="9784388at2"/>
<keyword evidence="4" id="KW-1185">Reference proteome</keyword>
<accession>I7IWI1</accession>
<dbReference type="STRING" id="29321.AAV33_05860"/>
<dbReference type="Proteomes" id="UP000011016">
    <property type="component" value="Unassembled WGS sequence"/>
</dbReference>
<evidence type="ECO:0000313" key="3">
    <source>
        <dbReference type="EMBL" id="EJZ82739.1"/>
    </source>
</evidence>
<keyword evidence="1" id="KW-0175">Coiled coil</keyword>
<name>I7IWI1_9CORY</name>
<dbReference type="PATRIC" id="fig|883169.3.peg.299"/>
<dbReference type="Proteomes" id="UP000006078">
    <property type="component" value="Unassembled WGS sequence"/>
</dbReference>
<sequence length="157" mass="17932">MARPDDAGTARLAELDEELSGLVRRRARLAAAAEAASLAVEEMDEEILRIQSDERELRAAERAARRRLKEGIDDEKERSGVEYERYLAKSRIADLMSELQEGHNEIHALRNNLDLRLQELAELDEAHPAADVERAREAQRHIDALPDDERRRFLAGR</sequence>
<feature type="coiled-coil region" evidence="1">
    <location>
        <begin position="12"/>
        <end position="126"/>
    </location>
</feature>
<dbReference type="Gene3D" id="1.10.287.1490">
    <property type="match status" value="1"/>
</dbReference>
<evidence type="ECO:0000313" key="2">
    <source>
        <dbReference type="EMBL" id="CCI82963.1"/>
    </source>
</evidence>
<reference evidence="3 4" key="2">
    <citation type="submission" date="2012-08" db="EMBL/GenBank/DDBJ databases">
        <title>The Genome Sequence of Turicella otitidis ATCC 51513.</title>
        <authorList>
            <consortium name="The Broad Institute Genome Sequencing Platform"/>
            <person name="Earl A."/>
            <person name="Ward D."/>
            <person name="Feldgarden M."/>
            <person name="Gevers D."/>
            <person name="Huys G."/>
            <person name="Walker B."/>
            <person name="Young S.K."/>
            <person name="Zeng Q."/>
            <person name="Gargeya S."/>
            <person name="Fitzgerald M."/>
            <person name="Haas B."/>
            <person name="Abouelleil A."/>
            <person name="Alvarado L."/>
            <person name="Arachchi H.M."/>
            <person name="Berlin A.M."/>
            <person name="Chapman S.B."/>
            <person name="Goldberg J."/>
            <person name="Griggs A."/>
            <person name="Gujja S."/>
            <person name="Hansen M."/>
            <person name="Howarth C."/>
            <person name="Imamovic A."/>
            <person name="Larimer J."/>
            <person name="McCowen C."/>
            <person name="Montmayeur A."/>
            <person name="Murphy C."/>
            <person name="Neiman D."/>
            <person name="Pearson M."/>
            <person name="Priest M."/>
            <person name="Roberts A."/>
            <person name="Saif S."/>
            <person name="Shea T."/>
            <person name="Sisk P."/>
            <person name="Sykes S."/>
            <person name="Wortman J."/>
            <person name="Nusbaum C."/>
            <person name="Birren B."/>
        </authorList>
    </citation>
    <scope>NUCLEOTIDE SEQUENCE [LARGE SCALE GENOMIC DNA]</scope>
    <source>
        <strain evidence="3 4">ATCC 51513</strain>
    </source>
</reference>
<protein>
    <submittedName>
        <fullName evidence="2">Uncharacterized protein</fullName>
    </submittedName>
</protein>
<dbReference type="HOGENOM" id="CLU_1677104_0_0_11"/>
<evidence type="ECO:0000313" key="4">
    <source>
        <dbReference type="Proteomes" id="UP000006078"/>
    </source>
</evidence>
<evidence type="ECO:0000313" key="5">
    <source>
        <dbReference type="Proteomes" id="UP000011016"/>
    </source>
</evidence>